<evidence type="ECO:0000256" key="4">
    <source>
        <dbReference type="ARBA" id="ARBA00022679"/>
    </source>
</evidence>
<dbReference type="InterPro" id="IPR004821">
    <property type="entry name" value="Cyt_trans-like"/>
</dbReference>
<evidence type="ECO:0000256" key="8">
    <source>
        <dbReference type="ARBA" id="ARBA00023027"/>
    </source>
</evidence>
<dbReference type="GO" id="GO:0009435">
    <property type="term" value="P:NAD+ biosynthetic process"/>
    <property type="evidence" value="ECO:0007669"/>
    <property type="project" value="UniProtKB-UniRule"/>
</dbReference>
<evidence type="ECO:0000256" key="7">
    <source>
        <dbReference type="ARBA" id="ARBA00022840"/>
    </source>
</evidence>
<keyword evidence="7 10" id="KW-0067">ATP-binding</keyword>
<keyword evidence="4 10" id="KW-0808">Transferase</keyword>
<name>A0A943FZP9_9FIRM</name>
<evidence type="ECO:0000256" key="10">
    <source>
        <dbReference type="HAMAP-Rule" id="MF_00244"/>
    </source>
</evidence>
<protein>
    <recommendedName>
        <fullName evidence="10">Probable nicotinate-nucleotide adenylyltransferase</fullName>
        <ecNumber evidence="10">2.7.7.18</ecNumber>
    </recommendedName>
    <alternativeName>
        <fullName evidence="10">Deamido-NAD(+) diphosphorylase</fullName>
    </alternativeName>
    <alternativeName>
        <fullName evidence="10">Deamido-NAD(+) pyrophosphorylase</fullName>
    </alternativeName>
    <alternativeName>
        <fullName evidence="10">Nicotinate mononucleotide adenylyltransferase</fullName>
        <shortName evidence="10">NaMN adenylyltransferase</shortName>
    </alternativeName>
</protein>
<evidence type="ECO:0000256" key="9">
    <source>
        <dbReference type="ARBA" id="ARBA00048721"/>
    </source>
</evidence>
<dbReference type="GO" id="GO:0004515">
    <property type="term" value="F:nicotinate-nucleotide adenylyltransferase activity"/>
    <property type="evidence" value="ECO:0007669"/>
    <property type="project" value="UniProtKB-UniRule"/>
</dbReference>
<comment type="caution">
    <text evidence="12">The sequence shown here is derived from an EMBL/GenBank/DDBJ whole genome shotgun (WGS) entry which is preliminary data.</text>
</comment>
<dbReference type="Gene3D" id="3.40.50.620">
    <property type="entry name" value="HUPs"/>
    <property type="match status" value="1"/>
</dbReference>
<keyword evidence="3 10" id="KW-0662">Pyridine nucleotide biosynthesis</keyword>
<dbReference type="NCBIfam" id="TIGR00125">
    <property type="entry name" value="cyt_tran_rel"/>
    <property type="match status" value="1"/>
</dbReference>
<evidence type="ECO:0000313" key="12">
    <source>
        <dbReference type="EMBL" id="MBS5687613.1"/>
    </source>
</evidence>
<dbReference type="InterPro" id="IPR014729">
    <property type="entry name" value="Rossmann-like_a/b/a_fold"/>
</dbReference>
<evidence type="ECO:0000256" key="3">
    <source>
        <dbReference type="ARBA" id="ARBA00022642"/>
    </source>
</evidence>
<comment type="pathway">
    <text evidence="2 10">Cofactor biosynthesis; NAD(+) biosynthesis; deamido-NAD(+) from nicotinate D-ribonucleotide: step 1/1.</text>
</comment>
<dbReference type="PANTHER" id="PTHR39321">
    <property type="entry name" value="NICOTINATE-NUCLEOTIDE ADENYLYLTRANSFERASE-RELATED"/>
    <property type="match status" value="1"/>
</dbReference>
<dbReference type="GO" id="GO:0005524">
    <property type="term" value="F:ATP binding"/>
    <property type="evidence" value="ECO:0007669"/>
    <property type="project" value="UniProtKB-KW"/>
</dbReference>
<keyword evidence="6 10" id="KW-0547">Nucleotide-binding</keyword>
<accession>A0A943FZP9</accession>
<proteinExistence type="inferred from homology"/>
<evidence type="ECO:0000256" key="6">
    <source>
        <dbReference type="ARBA" id="ARBA00022741"/>
    </source>
</evidence>
<reference evidence="12" key="1">
    <citation type="submission" date="2021-02" db="EMBL/GenBank/DDBJ databases">
        <title>Infant gut strain persistence is associated with maternal origin, phylogeny, and functional potential including surface adhesion and iron acquisition.</title>
        <authorList>
            <person name="Lou Y.C."/>
        </authorList>
    </citation>
    <scope>NUCLEOTIDE SEQUENCE</scope>
    <source>
        <strain evidence="12">L3_101_367G1_dasL3_101_367G1_metabat.metabat.26</strain>
    </source>
</reference>
<comment type="catalytic activity">
    <reaction evidence="9 10">
        <text>nicotinate beta-D-ribonucleotide + ATP + H(+) = deamido-NAD(+) + diphosphate</text>
        <dbReference type="Rhea" id="RHEA:22860"/>
        <dbReference type="ChEBI" id="CHEBI:15378"/>
        <dbReference type="ChEBI" id="CHEBI:30616"/>
        <dbReference type="ChEBI" id="CHEBI:33019"/>
        <dbReference type="ChEBI" id="CHEBI:57502"/>
        <dbReference type="ChEBI" id="CHEBI:58437"/>
        <dbReference type="EC" id="2.7.7.18"/>
    </reaction>
</comment>
<evidence type="ECO:0000256" key="5">
    <source>
        <dbReference type="ARBA" id="ARBA00022695"/>
    </source>
</evidence>
<evidence type="ECO:0000259" key="11">
    <source>
        <dbReference type="Pfam" id="PF01467"/>
    </source>
</evidence>
<sequence length="225" mass="24680">MRILLYGGSFDPPHYGHMNNLRAAAARVCPDRVVVMPAGVSPFKQGTSASGPLRVEMCGCFAELAREMGFGLEVSGWEVEQAEQGRKNYSVLTLEKLARENPGDELYLAIGSDMLLSFDGWHRWEDILRLAHLVVTSRNIGDDPALHAKARQLDASGARILFAPVEALPMASSVLRTRLAAGEECENELPVSVRRVIRREGLYTKGDEVTNESETGKRACAQPAE</sequence>
<dbReference type="AlphaFoldDB" id="A0A943FZP9"/>
<feature type="domain" description="Cytidyltransferase-like" evidence="11">
    <location>
        <begin position="5"/>
        <end position="151"/>
    </location>
</feature>
<comment type="similarity">
    <text evidence="10">Belongs to the NadD family.</text>
</comment>
<dbReference type="EMBL" id="JAGZAM010000010">
    <property type="protein sequence ID" value="MBS5687613.1"/>
    <property type="molecule type" value="Genomic_DNA"/>
</dbReference>
<gene>
    <name evidence="10 12" type="primary">nadD</name>
    <name evidence="12" type="ORF">KHW66_06110</name>
</gene>
<evidence type="ECO:0000256" key="2">
    <source>
        <dbReference type="ARBA" id="ARBA00005019"/>
    </source>
</evidence>
<evidence type="ECO:0000313" key="13">
    <source>
        <dbReference type="Proteomes" id="UP000733372"/>
    </source>
</evidence>
<dbReference type="CDD" id="cd02165">
    <property type="entry name" value="NMNAT"/>
    <property type="match status" value="1"/>
</dbReference>
<dbReference type="Pfam" id="PF01467">
    <property type="entry name" value="CTP_transf_like"/>
    <property type="match status" value="1"/>
</dbReference>
<dbReference type="InterPro" id="IPR005248">
    <property type="entry name" value="NadD/NMNAT"/>
</dbReference>
<dbReference type="NCBIfam" id="TIGR00482">
    <property type="entry name" value="nicotinate (nicotinamide) nucleotide adenylyltransferase"/>
    <property type="match status" value="1"/>
</dbReference>
<dbReference type="EC" id="2.7.7.18" evidence="10"/>
<dbReference type="Proteomes" id="UP000733372">
    <property type="component" value="Unassembled WGS sequence"/>
</dbReference>
<dbReference type="PANTHER" id="PTHR39321:SF3">
    <property type="entry name" value="PHOSPHOPANTETHEINE ADENYLYLTRANSFERASE"/>
    <property type="match status" value="1"/>
</dbReference>
<keyword evidence="5 10" id="KW-0548">Nucleotidyltransferase</keyword>
<keyword evidence="8 10" id="KW-0520">NAD</keyword>
<evidence type="ECO:0000256" key="1">
    <source>
        <dbReference type="ARBA" id="ARBA00002324"/>
    </source>
</evidence>
<dbReference type="HAMAP" id="MF_00244">
    <property type="entry name" value="NaMN_adenylyltr"/>
    <property type="match status" value="1"/>
</dbReference>
<dbReference type="RefSeq" id="WP_435142460.1">
    <property type="nucleotide sequence ID" value="NZ_CP170812.1"/>
</dbReference>
<comment type="function">
    <text evidence="1 10">Catalyzes the reversible adenylation of nicotinate mononucleotide (NaMN) to nicotinic acid adenine dinucleotide (NaAD).</text>
</comment>
<organism evidence="12 13">
    <name type="scientific">Faecalibacterium prausnitzii</name>
    <dbReference type="NCBI Taxonomy" id="853"/>
    <lineage>
        <taxon>Bacteria</taxon>
        <taxon>Bacillati</taxon>
        <taxon>Bacillota</taxon>
        <taxon>Clostridia</taxon>
        <taxon>Eubacteriales</taxon>
        <taxon>Oscillospiraceae</taxon>
        <taxon>Faecalibacterium</taxon>
    </lineage>
</organism>
<dbReference type="SUPFAM" id="SSF52374">
    <property type="entry name" value="Nucleotidylyl transferase"/>
    <property type="match status" value="1"/>
</dbReference>